<dbReference type="InterPro" id="IPR011712">
    <property type="entry name" value="Sig_transdc_His_kin_sub3_dim/P"/>
</dbReference>
<feature type="transmembrane region" description="Helical" evidence="10">
    <location>
        <begin position="61"/>
        <end position="81"/>
    </location>
</feature>
<feature type="transmembrane region" description="Helical" evidence="10">
    <location>
        <begin position="124"/>
        <end position="143"/>
    </location>
</feature>
<evidence type="ECO:0000256" key="9">
    <source>
        <dbReference type="SAM" id="Coils"/>
    </source>
</evidence>
<dbReference type="SUPFAM" id="SSF55874">
    <property type="entry name" value="ATPase domain of HSP90 chaperone/DNA topoisomerase II/histidine kinase"/>
    <property type="match status" value="1"/>
</dbReference>
<feature type="transmembrane region" description="Helical" evidence="10">
    <location>
        <begin position="150"/>
        <end position="172"/>
    </location>
</feature>
<keyword evidence="3" id="KW-0597">Phosphoprotein</keyword>
<feature type="coiled-coil region" evidence="9">
    <location>
        <begin position="479"/>
        <end position="506"/>
    </location>
</feature>
<feature type="domain" description="PAC" evidence="13">
    <location>
        <begin position="434"/>
        <end position="488"/>
    </location>
</feature>
<dbReference type="Gene3D" id="3.30.565.10">
    <property type="entry name" value="Histidine kinase-like ATPase, C-terminal domain"/>
    <property type="match status" value="1"/>
</dbReference>
<dbReference type="OrthoDB" id="9764154at2"/>
<evidence type="ECO:0000259" key="12">
    <source>
        <dbReference type="PROSITE" id="PS50112"/>
    </source>
</evidence>
<evidence type="ECO:0000256" key="3">
    <source>
        <dbReference type="ARBA" id="ARBA00022553"/>
    </source>
</evidence>
<dbReference type="InterPro" id="IPR000700">
    <property type="entry name" value="PAS-assoc_C"/>
</dbReference>
<evidence type="ECO:0000256" key="8">
    <source>
        <dbReference type="ARBA" id="ARBA00023012"/>
    </source>
</evidence>
<keyword evidence="4" id="KW-0808">Transferase</keyword>
<keyword evidence="10" id="KW-0812">Transmembrane</keyword>
<evidence type="ECO:0000256" key="7">
    <source>
        <dbReference type="ARBA" id="ARBA00022840"/>
    </source>
</evidence>
<feature type="domain" description="PAS" evidence="12">
    <location>
        <begin position="360"/>
        <end position="415"/>
    </location>
</feature>
<dbReference type="PROSITE" id="PS50112">
    <property type="entry name" value="PAS"/>
    <property type="match status" value="1"/>
</dbReference>
<evidence type="ECO:0000313" key="15">
    <source>
        <dbReference type="Proteomes" id="UP000295198"/>
    </source>
</evidence>
<dbReference type="InterPro" id="IPR000014">
    <property type="entry name" value="PAS"/>
</dbReference>
<dbReference type="NCBIfam" id="TIGR00229">
    <property type="entry name" value="sensory_box"/>
    <property type="match status" value="1"/>
</dbReference>
<sequence>MLQSSPTAQSSEADPLAGRPEAVRWSVRVAMLALVAAALVYVVSTIPGVRSNSGFVPVLDGWFQGATYALTAVVAGLRPALSRVDRLLWSLVAVALALRAVGFIYYFFVVRTQVPQPYPSLSDAFWTASSLVMIAALVVLARASSRHRGALLALDALTMTITAAGVTAMFLHDTVVDRAGPGTSSAAVTVNLAYPLMDVALLGLAFGVVTMARARLAASVWLLLLGVVGFTVIDAVFLVQITAGTFEPATMLSGLNMVSTVVIAFAGWVLPRHRHAHAQRAEADEPTRGGLWIGPRGILVPVVCAVVCVVTILYATDQDQRQLALTLPALGVLLVIARGVTTVLAERDVADRELRLKNDELLRFQSLVEASSDFIAIAGVDGTVAYVNPAGRKLVGLAPDADVTRTTIADYLTEEGLQASLAVEQPAVVAQGHWEGESTLRDMGGGPPVPVAINSFLMLHPVTGEPMSLATVQRDITDRKSAEQGLRDLADQRQELLDRLIQAQEDERARIAADVHDDSVQALAALELRLGMLRRQVQDSDPRLLPGLEASQLTLETATSRLRHLLFDLDSPARRDPLPVALEQAATYVFEDAVPWQLTGDRDVDLPEALRVTAYRIAKEAMVNARKHADPSLVRIELAAVDGGVEVAVVDDGRGAGPEQLREVPGHLGLGGMRDRATVAGGRLTITSAPGEGTAVRLWLPDPGSDPATTAG</sequence>
<organism evidence="14 15">
    <name type="scientific">Nocardioides guangzhouensis</name>
    <dbReference type="NCBI Taxonomy" id="2497878"/>
    <lineage>
        <taxon>Bacteria</taxon>
        <taxon>Bacillati</taxon>
        <taxon>Actinomycetota</taxon>
        <taxon>Actinomycetes</taxon>
        <taxon>Propionibacteriales</taxon>
        <taxon>Nocardioidaceae</taxon>
        <taxon>Nocardioides</taxon>
    </lineage>
</organism>
<feature type="domain" description="Histidine kinase" evidence="11">
    <location>
        <begin position="616"/>
        <end position="704"/>
    </location>
</feature>
<dbReference type="InterPro" id="IPR005467">
    <property type="entry name" value="His_kinase_dom"/>
</dbReference>
<dbReference type="Proteomes" id="UP000295198">
    <property type="component" value="Unassembled WGS sequence"/>
</dbReference>
<evidence type="ECO:0000259" key="13">
    <source>
        <dbReference type="PROSITE" id="PS50113"/>
    </source>
</evidence>
<keyword evidence="5" id="KW-0547">Nucleotide-binding</keyword>
<keyword evidence="10" id="KW-0472">Membrane</keyword>
<dbReference type="RefSeq" id="WP_134714057.1">
    <property type="nucleotide sequence ID" value="NZ_SDKM01000003.1"/>
</dbReference>
<dbReference type="GO" id="GO:0000155">
    <property type="term" value="F:phosphorelay sensor kinase activity"/>
    <property type="evidence" value="ECO:0007669"/>
    <property type="project" value="InterPro"/>
</dbReference>
<feature type="transmembrane region" description="Helical" evidence="10">
    <location>
        <begin position="221"/>
        <end position="243"/>
    </location>
</feature>
<evidence type="ECO:0000313" key="14">
    <source>
        <dbReference type="EMBL" id="RYP88378.1"/>
    </source>
</evidence>
<evidence type="ECO:0000256" key="2">
    <source>
        <dbReference type="ARBA" id="ARBA00012438"/>
    </source>
</evidence>
<dbReference type="PROSITE" id="PS50109">
    <property type="entry name" value="HIS_KIN"/>
    <property type="match status" value="1"/>
</dbReference>
<dbReference type="PROSITE" id="PS50113">
    <property type="entry name" value="PAC"/>
    <property type="match status" value="1"/>
</dbReference>
<evidence type="ECO:0000259" key="11">
    <source>
        <dbReference type="PROSITE" id="PS50109"/>
    </source>
</evidence>
<keyword evidence="6" id="KW-0418">Kinase</keyword>
<dbReference type="Gene3D" id="3.30.450.20">
    <property type="entry name" value="PAS domain"/>
    <property type="match status" value="1"/>
</dbReference>
<keyword evidence="10" id="KW-1133">Transmembrane helix</keyword>
<dbReference type="InterPro" id="IPR003594">
    <property type="entry name" value="HATPase_dom"/>
</dbReference>
<dbReference type="InterPro" id="IPR035965">
    <property type="entry name" value="PAS-like_dom_sf"/>
</dbReference>
<dbReference type="Pfam" id="PF07730">
    <property type="entry name" value="HisKA_3"/>
    <property type="match status" value="1"/>
</dbReference>
<dbReference type="Gene3D" id="1.20.5.1930">
    <property type="match status" value="1"/>
</dbReference>
<dbReference type="Pfam" id="PF08448">
    <property type="entry name" value="PAS_4"/>
    <property type="match status" value="1"/>
</dbReference>
<feature type="transmembrane region" description="Helical" evidence="10">
    <location>
        <begin position="298"/>
        <end position="316"/>
    </location>
</feature>
<dbReference type="EC" id="2.7.13.3" evidence="2"/>
<dbReference type="CDD" id="cd00130">
    <property type="entry name" value="PAS"/>
    <property type="match status" value="1"/>
</dbReference>
<evidence type="ECO:0000256" key="5">
    <source>
        <dbReference type="ARBA" id="ARBA00022741"/>
    </source>
</evidence>
<comment type="caution">
    <text evidence="14">The sequence shown here is derived from an EMBL/GenBank/DDBJ whole genome shotgun (WGS) entry which is preliminary data.</text>
</comment>
<feature type="transmembrane region" description="Helical" evidence="10">
    <location>
        <begin position="88"/>
        <end position="108"/>
    </location>
</feature>
<feature type="transmembrane region" description="Helical" evidence="10">
    <location>
        <begin position="29"/>
        <end position="49"/>
    </location>
</feature>
<dbReference type="CDD" id="cd16917">
    <property type="entry name" value="HATPase_UhpB-NarQ-NarX-like"/>
    <property type="match status" value="1"/>
</dbReference>
<dbReference type="PANTHER" id="PTHR24421">
    <property type="entry name" value="NITRATE/NITRITE SENSOR PROTEIN NARX-RELATED"/>
    <property type="match status" value="1"/>
</dbReference>
<keyword evidence="7" id="KW-0067">ATP-binding</keyword>
<dbReference type="AlphaFoldDB" id="A0A4Q4ZK42"/>
<feature type="transmembrane region" description="Helical" evidence="10">
    <location>
        <begin position="192"/>
        <end position="209"/>
    </location>
</feature>
<proteinExistence type="predicted"/>
<reference evidence="14 15" key="1">
    <citation type="submission" date="2019-01" db="EMBL/GenBank/DDBJ databases">
        <title>Nocardioides guangzhouensis sp. nov., an actinobacterium isolated from soil.</title>
        <authorList>
            <person name="Fu Y."/>
            <person name="Cai Y."/>
            <person name="Lin Z."/>
            <person name="Chen P."/>
        </authorList>
    </citation>
    <scope>NUCLEOTIDE SEQUENCE [LARGE SCALE GENOMIC DNA]</scope>
    <source>
        <strain evidence="14 15">130</strain>
    </source>
</reference>
<dbReference type="GO" id="GO:0005524">
    <property type="term" value="F:ATP binding"/>
    <property type="evidence" value="ECO:0007669"/>
    <property type="project" value="UniProtKB-KW"/>
</dbReference>
<dbReference type="InterPro" id="IPR013656">
    <property type="entry name" value="PAS_4"/>
</dbReference>
<dbReference type="SMART" id="SM00387">
    <property type="entry name" value="HATPase_c"/>
    <property type="match status" value="1"/>
</dbReference>
<accession>A0A4Q4ZK42</accession>
<keyword evidence="15" id="KW-1185">Reference proteome</keyword>
<dbReference type="SMART" id="SM00091">
    <property type="entry name" value="PAS"/>
    <property type="match status" value="1"/>
</dbReference>
<dbReference type="SUPFAM" id="SSF55785">
    <property type="entry name" value="PYP-like sensor domain (PAS domain)"/>
    <property type="match status" value="1"/>
</dbReference>
<keyword evidence="8" id="KW-0902">Two-component regulatory system</keyword>
<dbReference type="GO" id="GO:0046983">
    <property type="term" value="F:protein dimerization activity"/>
    <property type="evidence" value="ECO:0007669"/>
    <property type="project" value="InterPro"/>
</dbReference>
<gene>
    <name evidence="14" type="ORF">EKO23_03350</name>
</gene>
<dbReference type="EMBL" id="SDKM01000003">
    <property type="protein sequence ID" value="RYP88378.1"/>
    <property type="molecule type" value="Genomic_DNA"/>
</dbReference>
<name>A0A4Q4ZK42_9ACTN</name>
<comment type="catalytic activity">
    <reaction evidence="1">
        <text>ATP + protein L-histidine = ADP + protein N-phospho-L-histidine.</text>
        <dbReference type="EC" id="2.7.13.3"/>
    </reaction>
</comment>
<dbReference type="InterPro" id="IPR050482">
    <property type="entry name" value="Sensor_HK_TwoCompSys"/>
</dbReference>
<feature type="transmembrane region" description="Helical" evidence="10">
    <location>
        <begin position="249"/>
        <end position="270"/>
    </location>
</feature>
<dbReference type="PANTHER" id="PTHR24421:SF10">
    <property type="entry name" value="NITRATE_NITRITE SENSOR PROTEIN NARQ"/>
    <property type="match status" value="1"/>
</dbReference>
<dbReference type="Pfam" id="PF02518">
    <property type="entry name" value="HATPase_c"/>
    <property type="match status" value="1"/>
</dbReference>
<evidence type="ECO:0000256" key="6">
    <source>
        <dbReference type="ARBA" id="ARBA00022777"/>
    </source>
</evidence>
<evidence type="ECO:0000256" key="4">
    <source>
        <dbReference type="ARBA" id="ARBA00022679"/>
    </source>
</evidence>
<feature type="transmembrane region" description="Helical" evidence="10">
    <location>
        <begin position="322"/>
        <end position="345"/>
    </location>
</feature>
<evidence type="ECO:0000256" key="10">
    <source>
        <dbReference type="SAM" id="Phobius"/>
    </source>
</evidence>
<dbReference type="GO" id="GO:0016020">
    <property type="term" value="C:membrane"/>
    <property type="evidence" value="ECO:0007669"/>
    <property type="project" value="InterPro"/>
</dbReference>
<evidence type="ECO:0000256" key="1">
    <source>
        <dbReference type="ARBA" id="ARBA00000085"/>
    </source>
</evidence>
<dbReference type="InterPro" id="IPR036890">
    <property type="entry name" value="HATPase_C_sf"/>
</dbReference>
<protein>
    <recommendedName>
        <fullName evidence="2">histidine kinase</fullName>
        <ecNumber evidence="2">2.7.13.3</ecNumber>
    </recommendedName>
</protein>
<keyword evidence="9" id="KW-0175">Coiled coil</keyword>